<accession>A0A937I404</accession>
<dbReference type="AlphaFoldDB" id="A0A937I404"/>
<sequence length="155" mass="18308">MGFFIEYFNSIVGALAAIGAVASIYYLIQEMREQNRVARANARQNVADSHQEIALEGMKKSMVKIKLKLRNDEELTPEEDAKYMSYFSIMLRSRENQHYQYTIGMIDKGEWDNYKRSFKTLFKSKYHLKLWSFMKNTFNDSFVEVVEELIEDDNN</sequence>
<gene>
    <name evidence="2" type="ORF">ISQ63_00835</name>
</gene>
<name>A0A937I404_9GAMM</name>
<proteinExistence type="predicted"/>
<reference evidence="2" key="1">
    <citation type="submission" date="2020-10" db="EMBL/GenBank/DDBJ databases">
        <title>Microbiome of the Black Sea water column analyzed by genome centric metagenomics.</title>
        <authorList>
            <person name="Cabello-Yeves P.J."/>
            <person name="Callieri C."/>
            <person name="Picazo A."/>
            <person name="Mehrshad M."/>
            <person name="Haro-Moreno J.M."/>
            <person name="Roda-Garcia J."/>
            <person name="Dzembekova N."/>
            <person name="Slabakova V."/>
            <person name="Slabakova N."/>
            <person name="Moncheva S."/>
            <person name="Rodriguez-Valera F."/>
        </authorList>
    </citation>
    <scope>NUCLEOTIDE SEQUENCE</scope>
    <source>
        <strain evidence="2">BS307-5m-G49</strain>
    </source>
</reference>
<keyword evidence="1" id="KW-0812">Transmembrane</keyword>
<keyword evidence="1" id="KW-0472">Membrane</keyword>
<evidence type="ECO:0000313" key="3">
    <source>
        <dbReference type="Proteomes" id="UP000744438"/>
    </source>
</evidence>
<dbReference type="Proteomes" id="UP000744438">
    <property type="component" value="Unassembled WGS sequence"/>
</dbReference>
<evidence type="ECO:0008006" key="4">
    <source>
        <dbReference type="Google" id="ProtNLM"/>
    </source>
</evidence>
<keyword evidence="1" id="KW-1133">Transmembrane helix</keyword>
<organism evidence="2 3">
    <name type="scientific">SAR86 cluster bacterium</name>
    <dbReference type="NCBI Taxonomy" id="2030880"/>
    <lineage>
        <taxon>Bacteria</taxon>
        <taxon>Pseudomonadati</taxon>
        <taxon>Pseudomonadota</taxon>
        <taxon>Gammaproteobacteria</taxon>
        <taxon>SAR86 cluster</taxon>
    </lineage>
</organism>
<evidence type="ECO:0000256" key="1">
    <source>
        <dbReference type="SAM" id="Phobius"/>
    </source>
</evidence>
<dbReference type="EMBL" id="JADHQC010000002">
    <property type="protein sequence ID" value="MBL6811408.1"/>
    <property type="molecule type" value="Genomic_DNA"/>
</dbReference>
<evidence type="ECO:0000313" key="2">
    <source>
        <dbReference type="EMBL" id="MBL6811408.1"/>
    </source>
</evidence>
<comment type="caution">
    <text evidence="2">The sequence shown here is derived from an EMBL/GenBank/DDBJ whole genome shotgun (WGS) entry which is preliminary data.</text>
</comment>
<protein>
    <recommendedName>
        <fullName evidence="4">DUF4760 domain-containing protein</fullName>
    </recommendedName>
</protein>
<feature type="transmembrane region" description="Helical" evidence="1">
    <location>
        <begin position="6"/>
        <end position="28"/>
    </location>
</feature>